<dbReference type="Gene3D" id="6.10.140.80">
    <property type="match status" value="1"/>
</dbReference>
<dbReference type="GO" id="GO:0140664">
    <property type="term" value="F:ATP-dependent DNA damage sensor activity"/>
    <property type="evidence" value="ECO:0007669"/>
    <property type="project" value="InterPro"/>
</dbReference>
<dbReference type="InterPro" id="IPR007696">
    <property type="entry name" value="DNA_mismatch_repair_MutS_core"/>
</dbReference>
<dbReference type="Pfam" id="PF01624">
    <property type="entry name" value="MutS_I"/>
    <property type="match status" value="1"/>
</dbReference>
<dbReference type="InterPro" id="IPR036187">
    <property type="entry name" value="DNA_mismatch_repair_MutS_sf"/>
</dbReference>
<keyword evidence="7" id="KW-0158">Chromosome</keyword>
<dbReference type="Pfam" id="PF00488">
    <property type="entry name" value="MutS_V"/>
    <property type="match status" value="1"/>
</dbReference>
<evidence type="ECO:0000256" key="13">
    <source>
        <dbReference type="ARBA" id="ARBA00023242"/>
    </source>
</evidence>
<dbReference type="SUPFAM" id="SSF52540">
    <property type="entry name" value="P-loop containing nucleoside triphosphate hydrolases"/>
    <property type="match status" value="1"/>
</dbReference>
<evidence type="ECO:0000256" key="14">
    <source>
        <dbReference type="ARBA" id="ARBA00023269"/>
    </source>
</evidence>
<dbReference type="SMART" id="SM00534">
    <property type="entry name" value="MUTSac"/>
    <property type="match status" value="1"/>
</dbReference>
<proteinExistence type="inferred from homology"/>
<dbReference type="FunFam" id="1.10.20.10:FF:000005">
    <property type="entry name" value="Histone H2A"/>
    <property type="match status" value="1"/>
</dbReference>
<dbReference type="InterPro" id="IPR002119">
    <property type="entry name" value="Histone_H2A"/>
</dbReference>
<evidence type="ECO:0000259" key="17">
    <source>
        <dbReference type="PROSITE" id="PS00486"/>
    </source>
</evidence>
<dbReference type="SMART" id="SM00533">
    <property type="entry name" value="MUTSd"/>
    <property type="match status" value="1"/>
</dbReference>
<dbReference type="SUPFAM" id="SSF47113">
    <property type="entry name" value="Histone-fold"/>
    <property type="match status" value="1"/>
</dbReference>
<evidence type="ECO:0000256" key="2">
    <source>
        <dbReference type="ARBA" id="ARBA00004286"/>
    </source>
</evidence>
<feature type="region of interest" description="Disordered" evidence="16">
    <location>
        <begin position="20"/>
        <end position="43"/>
    </location>
</feature>
<dbReference type="AlphaFoldDB" id="A0A3M7KW28"/>
<feature type="compositionally biased region" description="Gly residues" evidence="16">
    <location>
        <begin position="774"/>
        <end position="791"/>
    </location>
</feature>
<dbReference type="GO" id="GO:0000786">
    <property type="term" value="C:nucleosome"/>
    <property type="evidence" value="ECO:0007669"/>
    <property type="project" value="UniProtKB-KW"/>
</dbReference>
<dbReference type="PROSITE" id="PS00046">
    <property type="entry name" value="HISTONE_H2A"/>
    <property type="match status" value="1"/>
</dbReference>
<evidence type="ECO:0000256" key="11">
    <source>
        <dbReference type="ARBA" id="ARBA00023125"/>
    </source>
</evidence>
<dbReference type="SMART" id="SM00414">
    <property type="entry name" value="H2A"/>
    <property type="match status" value="1"/>
</dbReference>
<comment type="subcellular location">
    <subcellularLocation>
        <location evidence="2">Chromosome</location>
    </subcellularLocation>
    <subcellularLocation>
        <location evidence="1">Nucleus</location>
    </subcellularLocation>
</comment>
<comment type="similarity">
    <text evidence="3">Belongs to the DNA mismatch repair MutS family. MSH3 subfamily.</text>
</comment>
<sequence length="914" mass="97008">PTTRGAEAWSIGWLWQDDNRRRSDEALPAPQETPSKKRNGPDQAVLHDRFQRKLVSGQAATRGERAAEAKQSVTVTGTPPPGAKLTPLEQQVTDLKRQHPGVLLVVECGYKFRFFGEDAETASRILNVFSFPDHNYLVASIPAHRLHVHVRRLVEAGCKVGIVRQTETAAIKAAGTTRSAPFQRRMTELYTRATLEAGELGESACERPGDAPGQPGGSARFLVCVVEAEGAQGRSGGLEVGMVAVETATGAVLFSQFRDSVLRSELEARLLFVPPSEVLVPSDTSAPTRRLLACLDGGEGPAARVEEVDAGRYAAPGAAGRAVAEFYGEDRGGAGPGEDLDGRADEVHGNEVRESGALDYQSQGNEAQGRAAGALPPLALRALAHALDHLRPFHLEGVLRWGAGFQQLNTQAELALSPNTLRQLDVLVNSSTGQEKGSLLWLLNHTRTAFGARRLRHWVSHPLRIAAAITARLDAVQQLREDDWERVSSVKKSVRYHPPGVKAAIKALELAQEHLAAACQEAWRDWLRAISVNLPLFRSAADALAELDCLLGLATLAGNSGYVRPDILPASPEGGRLAITACRHPMLDVQLGPDFVPNDVALGSGPGGEPRALVLTGPNMGGKSCYIRSAALVAIMAQLGSFVPAQAASLAPFDAVFTRMGASDNLALGRSTFLEELGEASAILSQATPASLVILDELGRGTSTEDGVALAQATLEHLATRTRCLTLFVTHYPEVPAAAAREEGLRVAVRLGRMAVLERGGTPPSKPAIMSGKGAKGLSGKGAKGTLGGIKGGDKKKPISRSARAGLQFPVGRVHRLLKSRATANGRVGATAAVYAAAILEYLTAEVLELAGNASKDLKVKRITPRHLQLAIRGDEELDTLIKATIAGGGVIPHIHKSLVTNKQGKKEGLLPII</sequence>
<dbReference type="Gene3D" id="1.10.20.10">
    <property type="entry name" value="Histone, subunit A"/>
    <property type="match status" value="1"/>
</dbReference>
<protein>
    <recommendedName>
        <fullName evidence="6 15">DNA mismatch repair protein MSH3</fullName>
    </recommendedName>
    <alternativeName>
        <fullName evidence="6 15">DNA mismatch repair protein MSH3</fullName>
    </alternativeName>
</protein>
<keyword evidence="10" id="KW-0067">ATP-binding</keyword>
<dbReference type="GO" id="GO:0030983">
    <property type="term" value="F:mismatched DNA binding"/>
    <property type="evidence" value="ECO:0007669"/>
    <property type="project" value="InterPro"/>
</dbReference>
<dbReference type="Pfam" id="PF05192">
    <property type="entry name" value="MutS_III"/>
    <property type="match status" value="1"/>
</dbReference>
<keyword evidence="8" id="KW-0547">Nucleotide-binding</keyword>
<evidence type="ECO:0000256" key="10">
    <source>
        <dbReference type="ARBA" id="ARBA00022840"/>
    </source>
</evidence>
<evidence type="ECO:0000256" key="9">
    <source>
        <dbReference type="ARBA" id="ARBA00022763"/>
    </source>
</evidence>
<dbReference type="InterPro" id="IPR027417">
    <property type="entry name" value="P-loop_NTPase"/>
</dbReference>
<dbReference type="Gene3D" id="1.10.1420.10">
    <property type="match status" value="1"/>
</dbReference>
<evidence type="ECO:0000256" key="3">
    <source>
        <dbReference type="ARBA" id="ARBA00007094"/>
    </source>
</evidence>
<dbReference type="GO" id="GO:0006298">
    <property type="term" value="P:mismatch repair"/>
    <property type="evidence" value="ECO:0007669"/>
    <property type="project" value="InterPro"/>
</dbReference>
<dbReference type="InterPro" id="IPR032454">
    <property type="entry name" value="Histone_H2A_C"/>
</dbReference>
<dbReference type="Pfam" id="PF16211">
    <property type="entry name" value="Histone_H2A_C"/>
    <property type="match status" value="1"/>
</dbReference>
<keyword evidence="12" id="KW-0234">DNA repair</keyword>
<dbReference type="GO" id="GO:0006312">
    <property type="term" value="P:mitotic recombination"/>
    <property type="evidence" value="ECO:0007669"/>
    <property type="project" value="TreeGrafter"/>
</dbReference>
<evidence type="ECO:0000256" key="5">
    <source>
        <dbReference type="ARBA" id="ARBA00011538"/>
    </source>
</evidence>
<dbReference type="InterPro" id="IPR000432">
    <property type="entry name" value="DNA_mismatch_repair_MutS_C"/>
</dbReference>
<dbReference type="InterPro" id="IPR007125">
    <property type="entry name" value="H2A/H2B/H3"/>
</dbReference>
<dbReference type="Gene3D" id="3.40.1170.10">
    <property type="entry name" value="DNA repair protein MutS, domain I"/>
    <property type="match status" value="1"/>
</dbReference>
<dbReference type="InterPro" id="IPR009072">
    <property type="entry name" value="Histone-fold"/>
</dbReference>
<accession>A0A3M7KW28</accession>
<evidence type="ECO:0000256" key="1">
    <source>
        <dbReference type="ARBA" id="ARBA00004123"/>
    </source>
</evidence>
<evidence type="ECO:0000313" key="19">
    <source>
        <dbReference type="Proteomes" id="UP000279271"/>
    </source>
</evidence>
<dbReference type="GO" id="GO:0005524">
    <property type="term" value="F:ATP binding"/>
    <property type="evidence" value="ECO:0007669"/>
    <property type="project" value="UniProtKB-KW"/>
</dbReference>
<evidence type="ECO:0000256" key="8">
    <source>
        <dbReference type="ARBA" id="ARBA00022741"/>
    </source>
</evidence>
<evidence type="ECO:0000256" key="12">
    <source>
        <dbReference type="ARBA" id="ARBA00023204"/>
    </source>
</evidence>
<dbReference type="FunFam" id="3.40.1170.10:FF:000004">
    <property type="entry name" value="DNA mismatch repair protein"/>
    <property type="match status" value="1"/>
</dbReference>
<dbReference type="InterPro" id="IPR016151">
    <property type="entry name" value="DNA_mismatch_repair_MutS_N"/>
</dbReference>
<feature type="non-terminal residue" evidence="18">
    <location>
        <position position="1"/>
    </location>
</feature>
<keyword evidence="14" id="KW-0544">Nucleosome core</keyword>
<dbReference type="EMBL" id="QOKY01000198">
    <property type="protein sequence ID" value="RMZ53336.1"/>
    <property type="molecule type" value="Genomic_DNA"/>
</dbReference>
<dbReference type="Pfam" id="PF05188">
    <property type="entry name" value="MutS_II"/>
    <property type="match status" value="1"/>
</dbReference>
<dbReference type="Gene3D" id="3.40.50.300">
    <property type="entry name" value="P-loop containing nucleotide triphosphate hydrolases"/>
    <property type="match status" value="1"/>
</dbReference>
<reference evidence="19" key="1">
    <citation type="journal article" date="2018" name="Algal Res.">
        <title>Characterization of plant carbon substrate utilization by Auxenochlorella protothecoides.</title>
        <authorList>
            <person name="Vogler B.W."/>
            <person name="Starkenburg S.R."/>
            <person name="Sudasinghe N."/>
            <person name="Schambach J.Y."/>
            <person name="Rollin J.A."/>
            <person name="Pattathil S."/>
            <person name="Barry A.N."/>
        </authorList>
    </citation>
    <scope>NUCLEOTIDE SEQUENCE [LARGE SCALE GENOMIC DNA]</scope>
    <source>
        <strain evidence="19">UTEX 25</strain>
    </source>
</reference>
<dbReference type="GO" id="GO:0046982">
    <property type="term" value="F:protein heterodimerization activity"/>
    <property type="evidence" value="ECO:0007669"/>
    <property type="project" value="InterPro"/>
</dbReference>
<dbReference type="InterPro" id="IPR036678">
    <property type="entry name" value="MutS_con_dom_sf"/>
</dbReference>
<dbReference type="PANTHER" id="PTHR11361">
    <property type="entry name" value="DNA MISMATCH REPAIR PROTEIN MUTS FAMILY MEMBER"/>
    <property type="match status" value="1"/>
</dbReference>
<evidence type="ECO:0000256" key="7">
    <source>
        <dbReference type="ARBA" id="ARBA00022454"/>
    </source>
</evidence>
<evidence type="ECO:0000256" key="16">
    <source>
        <dbReference type="SAM" id="MobiDB-lite"/>
    </source>
</evidence>
<dbReference type="PROSITE" id="PS00486">
    <property type="entry name" value="DNA_MISMATCH_REPAIR_2"/>
    <property type="match status" value="1"/>
</dbReference>
<dbReference type="CDD" id="cd00074">
    <property type="entry name" value="HFD_H2A"/>
    <property type="match status" value="1"/>
</dbReference>
<comment type="caution">
    <text evidence="18">The sequence shown here is derived from an EMBL/GenBank/DDBJ whole genome shotgun (WGS) entry which is preliminary data.</text>
</comment>
<dbReference type="GO" id="GO:0005634">
    <property type="term" value="C:nucleus"/>
    <property type="evidence" value="ECO:0007669"/>
    <property type="project" value="UniProtKB-SubCell"/>
</dbReference>
<organism evidence="18 19">
    <name type="scientific">Auxenochlorella protothecoides</name>
    <name type="common">Green microalga</name>
    <name type="synonym">Chlorella protothecoides</name>
    <dbReference type="NCBI Taxonomy" id="3075"/>
    <lineage>
        <taxon>Eukaryota</taxon>
        <taxon>Viridiplantae</taxon>
        <taxon>Chlorophyta</taxon>
        <taxon>core chlorophytes</taxon>
        <taxon>Trebouxiophyceae</taxon>
        <taxon>Chlorellales</taxon>
        <taxon>Chlorellaceae</taxon>
        <taxon>Auxenochlorella</taxon>
    </lineage>
</organism>
<comment type="subunit">
    <text evidence="5">The nucleosome is a histone octamer containing two molecules each of H2A, H2B, H3 and H4 assembled in one H3-H4 heterotetramer and two H2A-H2B heterodimers. The octamer wraps approximately 147 bp of DNA.</text>
</comment>
<dbReference type="Proteomes" id="UP000279271">
    <property type="component" value="Unassembled WGS sequence"/>
</dbReference>
<dbReference type="InterPro" id="IPR007860">
    <property type="entry name" value="DNA_mmatch_repair_MutS_con_dom"/>
</dbReference>
<feature type="domain" description="DNA mismatch repair proteins mutS family" evidence="17">
    <location>
        <begin position="691"/>
        <end position="707"/>
    </location>
</feature>
<dbReference type="InterPro" id="IPR032458">
    <property type="entry name" value="Histone_H2A_CS"/>
</dbReference>
<feature type="region of interest" description="Disordered" evidence="16">
    <location>
        <begin position="760"/>
        <end position="798"/>
    </location>
</feature>
<evidence type="ECO:0000256" key="6">
    <source>
        <dbReference type="ARBA" id="ARBA00022151"/>
    </source>
</evidence>
<gene>
    <name evidence="18" type="ORF">APUTEX25_004824</name>
</gene>
<dbReference type="PRINTS" id="PR00620">
    <property type="entry name" value="HISTONEH2A"/>
</dbReference>
<evidence type="ECO:0000256" key="15">
    <source>
        <dbReference type="ARBA" id="ARBA00073774"/>
    </source>
</evidence>
<keyword evidence="13" id="KW-0539">Nucleus</keyword>
<comment type="similarity">
    <text evidence="4">Belongs to the histone H2A family.</text>
</comment>
<dbReference type="SUPFAM" id="SSF48334">
    <property type="entry name" value="DNA repair protein MutS, domain III"/>
    <property type="match status" value="2"/>
</dbReference>
<dbReference type="SUPFAM" id="SSF55271">
    <property type="entry name" value="DNA repair protein MutS, domain I"/>
    <property type="match status" value="1"/>
</dbReference>
<name>A0A3M7KW28_AUXPR</name>
<dbReference type="Gene3D" id="3.30.420.110">
    <property type="entry name" value="MutS, connector domain"/>
    <property type="match status" value="1"/>
</dbReference>
<dbReference type="InterPro" id="IPR007695">
    <property type="entry name" value="DNA_mismatch_repair_MutS-lik_N"/>
</dbReference>
<keyword evidence="9" id="KW-0227">DNA damage</keyword>
<keyword evidence="11" id="KW-0238">DNA-binding</keyword>
<evidence type="ECO:0000313" key="18">
    <source>
        <dbReference type="EMBL" id="RMZ53336.1"/>
    </source>
</evidence>
<feature type="region of interest" description="Disordered" evidence="16">
    <location>
        <begin position="56"/>
        <end position="83"/>
    </location>
</feature>
<evidence type="ECO:0000256" key="4">
    <source>
        <dbReference type="ARBA" id="ARBA00010691"/>
    </source>
</evidence>
<dbReference type="Pfam" id="PF00125">
    <property type="entry name" value="Histone"/>
    <property type="match status" value="1"/>
</dbReference>
<dbReference type="PANTHER" id="PTHR11361:SF122">
    <property type="entry name" value="DNA MISMATCH REPAIR PROTEIN MSH3"/>
    <property type="match status" value="1"/>
</dbReference>
<dbReference type="InterPro" id="IPR045076">
    <property type="entry name" value="MutS"/>
</dbReference>
<dbReference type="GO" id="GO:0030527">
    <property type="term" value="F:structural constituent of chromatin"/>
    <property type="evidence" value="ECO:0007669"/>
    <property type="project" value="InterPro"/>
</dbReference>